<keyword evidence="2" id="KW-0904">Protein phosphatase</keyword>
<dbReference type="InterPro" id="IPR029021">
    <property type="entry name" value="Prot-tyrosine_phosphatase-like"/>
</dbReference>
<keyword evidence="1" id="KW-0378">Hydrolase</keyword>
<dbReference type="PANTHER" id="PTHR10159:SF519">
    <property type="entry name" value="DUAL SPECIFICITY PROTEIN PHOSPHATASE MPK3"/>
    <property type="match status" value="1"/>
</dbReference>
<sequence length="185" mass="21166">MIIKIKSIATLLIIFWQKIWDNIYRFFKGIPTLKHSQITANLFLGSQYSLIGLQKLKALGVTAIVNMREHSDFAESQFEGVRYLHLPTVDNTPPTLQILIKGADFVHKEIINGGKAYIHCRQGLGRGPTMTIAYLISTGLTFDDAFALVKSVRTFINPRSSQIEKLKELEKYYLEHPRPLTFEQR</sequence>
<keyword evidence="6" id="KW-1185">Reference proteome</keyword>
<dbReference type="Proteomes" id="UP001597601">
    <property type="component" value="Unassembled WGS sequence"/>
</dbReference>
<dbReference type="InterPro" id="IPR000387">
    <property type="entry name" value="Tyr_Pase_dom"/>
</dbReference>
<feature type="domain" description="Tyrosine-protein phosphatase" evidence="3">
    <location>
        <begin position="34"/>
        <end position="175"/>
    </location>
</feature>
<evidence type="ECO:0000313" key="5">
    <source>
        <dbReference type="EMBL" id="MFD2863823.1"/>
    </source>
</evidence>
<dbReference type="PANTHER" id="PTHR10159">
    <property type="entry name" value="DUAL SPECIFICITY PROTEIN PHOSPHATASE"/>
    <property type="match status" value="1"/>
</dbReference>
<dbReference type="PROSITE" id="PS50056">
    <property type="entry name" value="TYR_PHOSPHATASE_2"/>
    <property type="match status" value="1"/>
</dbReference>
<evidence type="ECO:0000259" key="4">
    <source>
        <dbReference type="PROSITE" id="PS50056"/>
    </source>
</evidence>
<dbReference type="RefSeq" id="WP_377123735.1">
    <property type="nucleotide sequence ID" value="NZ_JBHUHN010000001.1"/>
</dbReference>
<dbReference type="PROSITE" id="PS50054">
    <property type="entry name" value="TYR_PHOSPHATASE_DUAL"/>
    <property type="match status" value="1"/>
</dbReference>
<dbReference type="EMBL" id="JBHUON010000003">
    <property type="protein sequence ID" value="MFD2863823.1"/>
    <property type="molecule type" value="Genomic_DNA"/>
</dbReference>
<evidence type="ECO:0000259" key="3">
    <source>
        <dbReference type="PROSITE" id="PS50054"/>
    </source>
</evidence>
<dbReference type="InterPro" id="IPR000340">
    <property type="entry name" value="Dual-sp_phosphatase_cat-dom"/>
</dbReference>
<proteinExistence type="predicted"/>
<evidence type="ECO:0000256" key="2">
    <source>
        <dbReference type="ARBA" id="ARBA00022912"/>
    </source>
</evidence>
<dbReference type="SUPFAM" id="SSF52799">
    <property type="entry name" value="(Phosphotyrosine protein) phosphatases II"/>
    <property type="match status" value="1"/>
</dbReference>
<feature type="domain" description="Tyrosine specific protein phosphatases" evidence="4">
    <location>
        <begin position="97"/>
        <end position="164"/>
    </location>
</feature>
<organism evidence="5 6">
    <name type="scientific">Mucilaginibacter antarcticus</name>
    <dbReference type="NCBI Taxonomy" id="1855725"/>
    <lineage>
        <taxon>Bacteria</taxon>
        <taxon>Pseudomonadati</taxon>
        <taxon>Bacteroidota</taxon>
        <taxon>Sphingobacteriia</taxon>
        <taxon>Sphingobacteriales</taxon>
        <taxon>Sphingobacteriaceae</taxon>
        <taxon>Mucilaginibacter</taxon>
    </lineage>
</organism>
<comment type="caution">
    <text evidence="5">The sequence shown here is derived from an EMBL/GenBank/DDBJ whole genome shotgun (WGS) entry which is preliminary data.</text>
</comment>
<dbReference type="Gene3D" id="3.90.190.10">
    <property type="entry name" value="Protein tyrosine phosphatase superfamily"/>
    <property type="match status" value="1"/>
</dbReference>
<name>A0ABW5XMB4_9SPHI</name>
<gene>
    <name evidence="5" type="ORF">ACFSYC_03900</name>
</gene>
<evidence type="ECO:0000313" key="6">
    <source>
        <dbReference type="Proteomes" id="UP001597601"/>
    </source>
</evidence>
<evidence type="ECO:0000256" key="1">
    <source>
        <dbReference type="ARBA" id="ARBA00022801"/>
    </source>
</evidence>
<accession>A0ABW5XMB4</accession>
<dbReference type="CDD" id="cd14498">
    <property type="entry name" value="DSP"/>
    <property type="match status" value="1"/>
</dbReference>
<reference evidence="6" key="1">
    <citation type="journal article" date="2019" name="Int. J. Syst. Evol. Microbiol.">
        <title>The Global Catalogue of Microorganisms (GCM) 10K type strain sequencing project: providing services to taxonomists for standard genome sequencing and annotation.</title>
        <authorList>
            <consortium name="The Broad Institute Genomics Platform"/>
            <consortium name="The Broad Institute Genome Sequencing Center for Infectious Disease"/>
            <person name="Wu L."/>
            <person name="Ma J."/>
        </authorList>
    </citation>
    <scope>NUCLEOTIDE SEQUENCE [LARGE SCALE GENOMIC DNA]</scope>
    <source>
        <strain evidence="6">KCTC 52232</strain>
    </source>
</reference>
<dbReference type="SMART" id="SM00195">
    <property type="entry name" value="DSPc"/>
    <property type="match status" value="1"/>
</dbReference>
<dbReference type="InterPro" id="IPR020422">
    <property type="entry name" value="TYR_PHOSPHATASE_DUAL_dom"/>
</dbReference>
<protein>
    <submittedName>
        <fullName evidence="5">Dual specificity protein phosphatase family protein</fullName>
    </submittedName>
</protein>
<dbReference type="Pfam" id="PF00782">
    <property type="entry name" value="DSPc"/>
    <property type="match status" value="1"/>
</dbReference>